<dbReference type="InParanoid" id="A0A163ASE1"/>
<dbReference type="Pfam" id="PF08524">
    <property type="entry name" value="rRNA_processing"/>
    <property type="match status" value="1"/>
</dbReference>
<feature type="compositionally biased region" description="Basic and acidic residues" evidence="3">
    <location>
        <begin position="145"/>
        <end position="177"/>
    </location>
</feature>
<evidence type="ECO:0000256" key="1">
    <source>
        <dbReference type="ARBA" id="ARBA00006800"/>
    </source>
</evidence>
<dbReference type="Proteomes" id="UP000077315">
    <property type="component" value="Unassembled WGS sequence"/>
</dbReference>
<comment type="similarity">
    <text evidence="1">Belongs to the FYV7 family.</text>
</comment>
<dbReference type="AlphaFoldDB" id="A0A163ASE1"/>
<organism evidence="4 5">
    <name type="scientific">Phycomyces blakesleeanus (strain ATCC 8743b / DSM 1359 / FGSC 10004 / NBRC 33097 / NRRL 1555)</name>
    <dbReference type="NCBI Taxonomy" id="763407"/>
    <lineage>
        <taxon>Eukaryota</taxon>
        <taxon>Fungi</taxon>
        <taxon>Fungi incertae sedis</taxon>
        <taxon>Mucoromycota</taxon>
        <taxon>Mucoromycotina</taxon>
        <taxon>Mucoromycetes</taxon>
        <taxon>Mucorales</taxon>
        <taxon>Phycomycetaceae</taxon>
        <taxon>Phycomyces</taxon>
    </lineage>
</organism>
<accession>A0A163ASE1</accession>
<feature type="region of interest" description="Disordered" evidence="3">
    <location>
        <begin position="1"/>
        <end position="24"/>
    </location>
</feature>
<dbReference type="STRING" id="763407.A0A163ASE1"/>
<dbReference type="OrthoDB" id="2135053at2759"/>
<dbReference type="EMBL" id="KV440977">
    <property type="protein sequence ID" value="OAD75471.1"/>
    <property type="molecule type" value="Genomic_DNA"/>
</dbReference>
<feature type="region of interest" description="Disordered" evidence="3">
    <location>
        <begin position="65"/>
        <end position="177"/>
    </location>
</feature>
<keyword evidence="5" id="KW-1185">Reference proteome</keyword>
<evidence type="ECO:0000313" key="5">
    <source>
        <dbReference type="Proteomes" id="UP000077315"/>
    </source>
</evidence>
<dbReference type="InterPro" id="IPR013730">
    <property type="entry name" value="Fyv7/TAP26"/>
</dbReference>
<sequence>MPPNSFNKKHQKPLTSLEKLKKKKKQQLIQKATVKAQYYKTLAKEKPDLDAPDYVKEIFAEKTIDEDGNVVEYNTNKGTKRKAEEQTVEEEREYDLDEESSSSEEEDDEDERNNNKNKSTKKQKKQQDAEPKQFKPNPFKAQLEVQKRTKEEALKAREEKEKMYEEKNKARANYYRERNQVRGKMMAKNKRGQPNLATQMNVLLEKLQKQK</sequence>
<reference evidence="5" key="1">
    <citation type="submission" date="2015-06" db="EMBL/GenBank/DDBJ databases">
        <title>Expansion of signal transduction pathways in fungi by whole-genome duplication.</title>
        <authorList>
            <consortium name="DOE Joint Genome Institute"/>
            <person name="Corrochano L.M."/>
            <person name="Kuo A."/>
            <person name="Marcet-Houben M."/>
            <person name="Polaino S."/>
            <person name="Salamov A."/>
            <person name="Villalobos J.M."/>
            <person name="Alvarez M.I."/>
            <person name="Avalos J."/>
            <person name="Benito E.P."/>
            <person name="Benoit I."/>
            <person name="Burger G."/>
            <person name="Camino L.P."/>
            <person name="Canovas D."/>
            <person name="Cerda-Olmedo E."/>
            <person name="Cheng J.-F."/>
            <person name="Dominguez A."/>
            <person name="Elias M."/>
            <person name="Eslava A.P."/>
            <person name="Glaser F."/>
            <person name="Grimwood J."/>
            <person name="Gutierrez G."/>
            <person name="Heitman J."/>
            <person name="Henrissat B."/>
            <person name="Iturriaga E.A."/>
            <person name="Lang B.F."/>
            <person name="Lavin J.L."/>
            <person name="Lee S."/>
            <person name="Li W."/>
            <person name="Lindquist E."/>
            <person name="Lopez-Garcia S."/>
            <person name="Luque E.M."/>
            <person name="Marcos A.T."/>
            <person name="Martin J."/>
            <person name="McCluskey K."/>
            <person name="Medina H.R."/>
            <person name="Miralles-Duran A."/>
            <person name="Miyazaki A."/>
            <person name="Munoz-Torres E."/>
            <person name="Oguiza J.A."/>
            <person name="Ohm R."/>
            <person name="Olmedo M."/>
            <person name="Orejas M."/>
            <person name="Ortiz-Castellanos L."/>
            <person name="Pisabarro A.G."/>
            <person name="Rodriguez-Romero J."/>
            <person name="Ruiz-Herrera J."/>
            <person name="Ruiz-Vazquez R."/>
            <person name="Sanz C."/>
            <person name="Schackwitz W."/>
            <person name="Schmutz J."/>
            <person name="Shahriari M."/>
            <person name="Shelest E."/>
            <person name="Silva-Franco F."/>
            <person name="Soanes D."/>
            <person name="Syed K."/>
            <person name="Tagua V.G."/>
            <person name="Talbot N.J."/>
            <person name="Thon M."/>
            <person name="De vries R.P."/>
            <person name="Wiebenga A."/>
            <person name="Yadav J.S."/>
            <person name="Braun E.L."/>
            <person name="Baker S."/>
            <person name="Garre V."/>
            <person name="Horwitz B."/>
            <person name="Torres-Martinez S."/>
            <person name="Idnurm A."/>
            <person name="Herrera-Estrella A."/>
            <person name="Gabaldon T."/>
            <person name="Grigoriev I.V."/>
        </authorList>
    </citation>
    <scope>NUCLEOTIDE SEQUENCE [LARGE SCALE GENOMIC DNA]</scope>
    <source>
        <strain evidence="5">NRRL 1555(-)</strain>
    </source>
</reference>
<dbReference type="PANTHER" id="PTHR41805">
    <property type="entry name" value="EXPRESSED PROTEIN"/>
    <property type="match status" value="1"/>
</dbReference>
<evidence type="ECO:0000256" key="3">
    <source>
        <dbReference type="SAM" id="MobiDB-lite"/>
    </source>
</evidence>
<name>A0A163ASE1_PHYB8</name>
<gene>
    <name evidence="4" type="ORF">PHYBLDRAFT_186412</name>
</gene>
<dbReference type="VEuPathDB" id="FungiDB:PHYBLDRAFT_186412"/>
<dbReference type="PANTHER" id="PTHR41805:SF1">
    <property type="entry name" value="RRNA-PROCESSING PROTEIN FYV7"/>
    <property type="match status" value="1"/>
</dbReference>
<evidence type="ECO:0000256" key="2">
    <source>
        <dbReference type="ARBA" id="ARBA00018780"/>
    </source>
</evidence>
<protein>
    <recommendedName>
        <fullName evidence="2">rRNA-processing protein FYV7</fullName>
    </recommendedName>
</protein>
<dbReference type="GeneID" id="29000144"/>
<feature type="compositionally biased region" description="Acidic residues" evidence="3">
    <location>
        <begin position="86"/>
        <end position="111"/>
    </location>
</feature>
<evidence type="ECO:0000313" key="4">
    <source>
        <dbReference type="EMBL" id="OAD75471.1"/>
    </source>
</evidence>
<dbReference type="RefSeq" id="XP_018293511.1">
    <property type="nucleotide sequence ID" value="XM_018439238.1"/>
</dbReference>
<proteinExistence type="inferred from homology"/>